<dbReference type="Proteomes" id="UP000499080">
    <property type="component" value="Unassembled WGS sequence"/>
</dbReference>
<reference evidence="1 2" key="1">
    <citation type="journal article" date="2019" name="Sci. Rep.">
        <title>Orb-weaving spider Araneus ventricosus genome elucidates the spidroin gene catalogue.</title>
        <authorList>
            <person name="Kono N."/>
            <person name="Nakamura H."/>
            <person name="Ohtoshi R."/>
            <person name="Moran D.A.P."/>
            <person name="Shinohara A."/>
            <person name="Yoshida Y."/>
            <person name="Fujiwara M."/>
            <person name="Mori M."/>
            <person name="Tomita M."/>
            <person name="Arakawa K."/>
        </authorList>
    </citation>
    <scope>NUCLEOTIDE SEQUENCE [LARGE SCALE GENOMIC DNA]</scope>
</reference>
<evidence type="ECO:0000313" key="2">
    <source>
        <dbReference type="Proteomes" id="UP000499080"/>
    </source>
</evidence>
<name>A0A4Y2BBK9_ARAVE</name>
<gene>
    <name evidence="1" type="ORF">AVEN_104643_1</name>
</gene>
<protein>
    <submittedName>
        <fullName evidence="1">Uncharacterized protein</fullName>
    </submittedName>
</protein>
<organism evidence="1 2">
    <name type="scientific">Araneus ventricosus</name>
    <name type="common">Orbweaver spider</name>
    <name type="synonym">Epeira ventricosa</name>
    <dbReference type="NCBI Taxonomy" id="182803"/>
    <lineage>
        <taxon>Eukaryota</taxon>
        <taxon>Metazoa</taxon>
        <taxon>Ecdysozoa</taxon>
        <taxon>Arthropoda</taxon>
        <taxon>Chelicerata</taxon>
        <taxon>Arachnida</taxon>
        <taxon>Araneae</taxon>
        <taxon>Araneomorphae</taxon>
        <taxon>Entelegynae</taxon>
        <taxon>Araneoidea</taxon>
        <taxon>Araneidae</taxon>
        <taxon>Araneus</taxon>
    </lineage>
</organism>
<sequence length="122" mass="14119">MYNCPPWHILFLCHGHHGPSTFLIWSPVYFTHHSNLLLSTVGFISSLSRNEAKDTRLSVAGYELEHIVQRLANSTECILKATSLHFLETVQEESRKEEKKRKGSRLCKNKEREISLKSRKLV</sequence>
<proteinExistence type="predicted"/>
<comment type="caution">
    <text evidence="1">The sequence shown here is derived from an EMBL/GenBank/DDBJ whole genome shotgun (WGS) entry which is preliminary data.</text>
</comment>
<keyword evidence="2" id="KW-1185">Reference proteome</keyword>
<evidence type="ECO:0000313" key="1">
    <source>
        <dbReference type="EMBL" id="GBL89692.1"/>
    </source>
</evidence>
<dbReference type="AlphaFoldDB" id="A0A4Y2BBK9"/>
<accession>A0A4Y2BBK9</accession>
<dbReference type="EMBL" id="BGPR01000066">
    <property type="protein sequence ID" value="GBL89692.1"/>
    <property type="molecule type" value="Genomic_DNA"/>
</dbReference>